<dbReference type="Gene3D" id="3.90.1150.10">
    <property type="entry name" value="Aspartate Aminotransferase, domain 1"/>
    <property type="match status" value="1"/>
</dbReference>
<keyword evidence="14" id="KW-1185">Reference proteome</keyword>
<dbReference type="GO" id="GO:0030170">
    <property type="term" value="F:pyridoxal phosphate binding"/>
    <property type="evidence" value="ECO:0007669"/>
    <property type="project" value="TreeGrafter"/>
</dbReference>
<dbReference type="PANTHER" id="PTHR30244">
    <property type="entry name" value="TRANSAMINASE"/>
    <property type="match status" value="1"/>
</dbReference>
<evidence type="ECO:0000256" key="10">
    <source>
        <dbReference type="PIRSR" id="PIRSR000390-1"/>
    </source>
</evidence>
<dbReference type="InterPro" id="IPR015421">
    <property type="entry name" value="PyrdxlP-dep_Trfase_major"/>
</dbReference>
<dbReference type="FunFam" id="3.40.640.10:FF:000090">
    <property type="entry name" value="Pyridoxal phosphate-dependent aminotransferase"/>
    <property type="match status" value="1"/>
</dbReference>
<evidence type="ECO:0000313" key="14">
    <source>
        <dbReference type="Proteomes" id="UP000198724"/>
    </source>
</evidence>
<evidence type="ECO:0000256" key="11">
    <source>
        <dbReference type="PIRSR" id="PIRSR000390-2"/>
    </source>
</evidence>
<evidence type="ECO:0000256" key="2">
    <source>
        <dbReference type="ARBA" id="ARBA00005125"/>
    </source>
</evidence>
<comment type="cofactor">
    <cofactor evidence="1">
        <name>pyridoxal 5'-phosphate</name>
        <dbReference type="ChEBI" id="CHEBI:597326"/>
    </cofactor>
</comment>
<dbReference type="AlphaFoldDB" id="A0A1I2YXN4"/>
<evidence type="ECO:0000256" key="1">
    <source>
        <dbReference type="ARBA" id="ARBA00001933"/>
    </source>
</evidence>
<organism evidence="13 14">
    <name type="scientific">Pontibacter chinhatensis</name>
    <dbReference type="NCBI Taxonomy" id="1436961"/>
    <lineage>
        <taxon>Bacteria</taxon>
        <taxon>Pseudomonadati</taxon>
        <taxon>Bacteroidota</taxon>
        <taxon>Cytophagia</taxon>
        <taxon>Cytophagales</taxon>
        <taxon>Hymenobacteraceae</taxon>
        <taxon>Pontibacter</taxon>
    </lineage>
</organism>
<keyword evidence="4 13" id="KW-0808">Transferase</keyword>
<keyword evidence="5 11" id="KW-0663">Pyridoxal phosphate</keyword>
<dbReference type="EC" id="2.6.1.102" evidence="8"/>
<protein>
    <recommendedName>
        <fullName evidence="9">GDP-perosamine synthase</fullName>
        <ecNumber evidence="8">2.6.1.102</ecNumber>
    </recommendedName>
</protein>
<evidence type="ECO:0000256" key="12">
    <source>
        <dbReference type="RuleBase" id="RU004508"/>
    </source>
</evidence>
<evidence type="ECO:0000256" key="3">
    <source>
        <dbReference type="ARBA" id="ARBA00022576"/>
    </source>
</evidence>
<evidence type="ECO:0000256" key="4">
    <source>
        <dbReference type="ARBA" id="ARBA00022679"/>
    </source>
</evidence>
<dbReference type="GO" id="GO:0000271">
    <property type="term" value="P:polysaccharide biosynthetic process"/>
    <property type="evidence" value="ECO:0007669"/>
    <property type="project" value="TreeGrafter"/>
</dbReference>
<dbReference type="RefSeq" id="WP_139217855.1">
    <property type="nucleotide sequence ID" value="NZ_FOOT01000010.1"/>
</dbReference>
<comment type="pathway">
    <text evidence="2">Bacterial outer membrane biogenesis; LPS O-antigen biosynthesis.</text>
</comment>
<keyword evidence="3 13" id="KW-0032">Aminotransferase</keyword>
<dbReference type="SUPFAM" id="SSF53383">
    <property type="entry name" value="PLP-dependent transferases"/>
    <property type="match status" value="1"/>
</dbReference>
<dbReference type="GO" id="GO:0102933">
    <property type="term" value="F:GDP-4-dehydro-6-deoxy-D-mannose-4-aminotransferase activity"/>
    <property type="evidence" value="ECO:0007669"/>
    <property type="project" value="UniProtKB-EC"/>
</dbReference>
<evidence type="ECO:0000256" key="8">
    <source>
        <dbReference type="ARBA" id="ARBA00066317"/>
    </source>
</evidence>
<dbReference type="InterPro" id="IPR015422">
    <property type="entry name" value="PyrdxlP-dep_Trfase_small"/>
</dbReference>
<name>A0A1I2YXN4_9BACT</name>
<dbReference type="PANTHER" id="PTHR30244:SF34">
    <property type="entry name" value="DTDP-4-AMINO-4,6-DIDEOXYGALACTOSE TRANSAMINASE"/>
    <property type="match status" value="1"/>
</dbReference>
<dbReference type="Gene3D" id="3.40.640.10">
    <property type="entry name" value="Type I PLP-dependent aspartate aminotransferase-like (Major domain)"/>
    <property type="match status" value="1"/>
</dbReference>
<feature type="modified residue" description="N6-(pyridoxal phosphate)lysine" evidence="11">
    <location>
        <position position="193"/>
    </location>
</feature>
<proteinExistence type="inferred from homology"/>
<dbReference type="PIRSF" id="PIRSF000390">
    <property type="entry name" value="PLP_StrS"/>
    <property type="match status" value="1"/>
</dbReference>
<sequence length="377" mass="42138">MNYRPGRIFLSAPHMGGHEKNYALKAIEDNWVSTTGPNLPGFEHDICQHTNARHAVALSSGTAALHLALRMVGVKPGDEVLCSTFTFVASANPILYLGASPVFVESEPDTWNMDPEALRAAITERLRQGKRLAAIVLVHLYGMPAKLKELMAIADEFGIPVIEDAAEALGSRYSGHQVGTFGKVGIFSFNGNKIITTSGGGALISEDEQLVEQARFLATQAKDPAPYYEHSQMGYNYRMSNISAGIGRGQLEVLEKRIKQRRDIFHFYKQQLGHIEGLEFMAEPKICYTNRWLTTVLLPEPHTPESIRLALEEENIETRPLWKPMHLQPLFQHHPYMGNNLSGKLFERGLCLPSSSNLTEEELDKVVKHLRRLLEVV</sequence>
<evidence type="ECO:0000313" key="13">
    <source>
        <dbReference type="EMBL" id="SFH29431.1"/>
    </source>
</evidence>
<dbReference type="CDD" id="cd00616">
    <property type="entry name" value="AHBA_syn"/>
    <property type="match status" value="1"/>
</dbReference>
<dbReference type="Proteomes" id="UP000198724">
    <property type="component" value="Unassembled WGS sequence"/>
</dbReference>
<feature type="active site" description="Proton acceptor" evidence="10">
    <location>
        <position position="193"/>
    </location>
</feature>
<evidence type="ECO:0000256" key="9">
    <source>
        <dbReference type="ARBA" id="ARBA00074221"/>
    </source>
</evidence>
<comment type="similarity">
    <text evidence="6 12">Belongs to the DegT/DnrJ/EryC1 family.</text>
</comment>
<gene>
    <name evidence="13" type="ORF">SAMN05421739_11024</name>
</gene>
<dbReference type="EMBL" id="FOOT01000010">
    <property type="protein sequence ID" value="SFH29431.1"/>
    <property type="molecule type" value="Genomic_DNA"/>
</dbReference>
<dbReference type="InterPro" id="IPR015424">
    <property type="entry name" value="PyrdxlP-dep_Trfase"/>
</dbReference>
<evidence type="ECO:0000256" key="7">
    <source>
        <dbReference type="ARBA" id="ARBA00051587"/>
    </source>
</evidence>
<accession>A0A1I2YXN4</accession>
<dbReference type="STRING" id="1436961.SAMN05421739_11024"/>
<dbReference type="OrthoDB" id="9810913at2"/>
<comment type="catalytic activity">
    <reaction evidence="7">
        <text>GDP-alpha-D-perosamine + 2-oxoglutarate = GDP-4-dehydro-alpha-D-rhamnose + L-glutamate</text>
        <dbReference type="Rhea" id="RHEA:36779"/>
        <dbReference type="ChEBI" id="CHEBI:16810"/>
        <dbReference type="ChEBI" id="CHEBI:29985"/>
        <dbReference type="ChEBI" id="CHEBI:57964"/>
        <dbReference type="ChEBI" id="CHEBI:73996"/>
        <dbReference type="EC" id="2.6.1.102"/>
    </reaction>
</comment>
<reference evidence="14" key="1">
    <citation type="submission" date="2016-10" db="EMBL/GenBank/DDBJ databases">
        <authorList>
            <person name="Varghese N."/>
            <person name="Submissions S."/>
        </authorList>
    </citation>
    <scope>NUCLEOTIDE SEQUENCE [LARGE SCALE GENOMIC DNA]</scope>
    <source>
        <strain evidence="14">LP51</strain>
    </source>
</reference>
<evidence type="ECO:0000256" key="6">
    <source>
        <dbReference type="ARBA" id="ARBA00037999"/>
    </source>
</evidence>
<dbReference type="InterPro" id="IPR000653">
    <property type="entry name" value="DegT/StrS_aminotransferase"/>
</dbReference>
<evidence type="ECO:0000256" key="5">
    <source>
        <dbReference type="ARBA" id="ARBA00022898"/>
    </source>
</evidence>
<dbReference type="Pfam" id="PF01041">
    <property type="entry name" value="DegT_DnrJ_EryC1"/>
    <property type="match status" value="1"/>
</dbReference>